<proteinExistence type="predicted"/>
<feature type="domain" description="Myb/SANT-like DNA-binding" evidence="1">
    <location>
        <begin position="5"/>
        <end position="84"/>
    </location>
</feature>
<comment type="caution">
    <text evidence="2">The sequence shown here is derived from an EMBL/GenBank/DDBJ whole genome shotgun (WGS) entry which is preliminary data.</text>
</comment>
<accession>A0A4Y2FXL8</accession>
<dbReference type="AlphaFoldDB" id="A0A4Y2FXL8"/>
<dbReference type="OrthoDB" id="6427940at2759"/>
<dbReference type="EMBL" id="BGPR01001111">
    <property type="protein sequence ID" value="GBM45737.1"/>
    <property type="molecule type" value="Genomic_DNA"/>
</dbReference>
<dbReference type="InterPro" id="IPR044823">
    <property type="entry name" value="ASIL1/2-like"/>
</dbReference>
<sequence>MARRYTWKHHETVSLIEVWEEKFFSIKNKRTLYKEIKNGLADRGVHKSIRQTAMKINNMTQKYRKSKFEEKQDLSWIYFRRLDNFMGKPASSDKKEIMDEDEKPEDIITLDVIYSQNPQIEIASIQGSSSQELLNGNSEAGFSNHHQNEVLGVLKHCLSVQEKVVDLMKGILDVSSKSGISDTERH</sequence>
<dbReference type="Pfam" id="PF13837">
    <property type="entry name" value="Myb_DNA-bind_4"/>
    <property type="match status" value="1"/>
</dbReference>
<protein>
    <recommendedName>
        <fullName evidence="1">Myb/SANT-like DNA-binding domain-containing protein</fullName>
    </recommendedName>
</protein>
<dbReference type="Proteomes" id="UP000499080">
    <property type="component" value="Unassembled WGS sequence"/>
</dbReference>
<evidence type="ECO:0000313" key="3">
    <source>
        <dbReference type="Proteomes" id="UP000499080"/>
    </source>
</evidence>
<reference evidence="2 3" key="1">
    <citation type="journal article" date="2019" name="Sci. Rep.">
        <title>Orb-weaving spider Araneus ventricosus genome elucidates the spidroin gene catalogue.</title>
        <authorList>
            <person name="Kono N."/>
            <person name="Nakamura H."/>
            <person name="Ohtoshi R."/>
            <person name="Moran D.A.P."/>
            <person name="Shinohara A."/>
            <person name="Yoshida Y."/>
            <person name="Fujiwara M."/>
            <person name="Mori M."/>
            <person name="Tomita M."/>
            <person name="Arakawa K."/>
        </authorList>
    </citation>
    <scope>NUCLEOTIDE SEQUENCE [LARGE SCALE GENOMIC DNA]</scope>
</reference>
<organism evidence="2 3">
    <name type="scientific">Araneus ventricosus</name>
    <name type="common">Orbweaver spider</name>
    <name type="synonym">Epeira ventricosa</name>
    <dbReference type="NCBI Taxonomy" id="182803"/>
    <lineage>
        <taxon>Eukaryota</taxon>
        <taxon>Metazoa</taxon>
        <taxon>Ecdysozoa</taxon>
        <taxon>Arthropoda</taxon>
        <taxon>Chelicerata</taxon>
        <taxon>Arachnida</taxon>
        <taxon>Araneae</taxon>
        <taxon>Araneomorphae</taxon>
        <taxon>Entelegynae</taxon>
        <taxon>Araneoidea</taxon>
        <taxon>Araneidae</taxon>
        <taxon>Araneus</taxon>
    </lineage>
</organism>
<keyword evidence="3" id="KW-1185">Reference proteome</keyword>
<dbReference type="Gene3D" id="1.10.10.60">
    <property type="entry name" value="Homeodomain-like"/>
    <property type="match status" value="1"/>
</dbReference>
<dbReference type="PANTHER" id="PTHR31307">
    <property type="entry name" value="TRIHELIX TRANSCRIPTION FACTOR ASIL2"/>
    <property type="match status" value="1"/>
</dbReference>
<dbReference type="PANTHER" id="PTHR31307:SF4">
    <property type="entry name" value="TRIHELIX TRANSCRIPTION FACTOR ASIL2"/>
    <property type="match status" value="1"/>
</dbReference>
<evidence type="ECO:0000313" key="2">
    <source>
        <dbReference type="EMBL" id="GBM45737.1"/>
    </source>
</evidence>
<dbReference type="InterPro" id="IPR044822">
    <property type="entry name" value="Myb_DNA-bind_4"/>
</dbReference>
<name>A0A4Y2FXL8_ARAVE</name>
<gene>
    <name evidence="2" type="ORF">AVEN_242783_1</name>
</gene>
<evidence type="ECO:0000259" key="1">
    <source>
        <dbReference type="Pfam" id="PF13837"/>
    </source>
</evidence>